<organism evidence="2 3">
    <name type="scientific">Mucilaginibacter mallensis</name>
    <dbReference type="NCBI Taxonomy" id="652787"/>
    <lineage>
        <taxon>Bacteria</taxon>
        <taxon>Pseudomonadati</taxon>
        <taxon>Bacteroidota</taxon>
        <taxon>Sphingobacteriia</taxon>
        <taxon>Sphingobacteriales</taxon>
        <taxon>Sphingobacteriaceae</taxon>
        <taxon>Mucilaginibacter</taxon>
    </lineage>
</organism>
<evidence type="ECO:0000313" key="3">
    <source>
        <dbReference type="Proteomes" id="UP000199679"/>
    </source>
</evidence>
<sequence>MAWADRFNKSYYLETKVPKEEILNALKQKIAEARQNTGFLSLYKFPDFKEISINGDRISVYEVYRFGSFVGGSILMELSNNEKKGSQIFAKSKLRTDAIFLPAILGLFGTLLGFTLLKWPSLTYNSIVVDWFTISALSFMAVFFVMYVPLSIVLTNKRLKDYLTSIFWQIGINEKFIELPAQ</sequence>
<name>A0A1H1QQ46_MUCMA</name>
<keyword evidence="1" id="KW-1133">Transmembrane helix</keyword>
<evidence type="ECO:0000313" key="2">
    <source>
        <dbReference type="EMBL" id="SDS25477.1"/>
    </source>
</evidence>
<reference evidence="2 3" key="1">
    <citation type="submission" date="2016-10" db="EMBL/GenBank/DDBJ databases">
        <authorList>
            <person name="de Groot N.N."/>
        </authorList>
    </citation>
    <scope>NUCLEOTIDE SEQUENCE [LARGE SCALE GENOMIC DNA]</scope>
    <source>
        <strain evidence="2 3">MP1X4</strain>
    </source>
</reference>
<keyword evidence="1" id="KW-0812">Transmembrane</keyword>
<feature type="transmembrane region" description="Helical" evidence="1">
    <location>
        <begin position="98"/>
        <end position="119"/>
    </location>
</feature>
<evidence type="ECO:0000256" key="1">
    <source>
        <dbReference type="SAM" id="Phobius"/>
    </source>
</evidence>
<feature type="transmembrane region" description="Helical" evidence="1">
    <location>
        <begin position="131"/>
        <end position="154"/>
    </location>
</feature>
<dbReference type="OrthoDB" id="10004103at2"/>
<dbReference type="Proteomes" id="UP000199679">
    <property type="component" value="Chromosome I"/>
</dbReference>
<dbReference type="EMBL" id="LT629740">
    <property type="protein sequence ID" value="SDS25477.1"/>
    <property type="molecule type" value="Genomic_DNA"/>
</dbReference>
<dbReference type="RefSeq" id="WP_091369602.1">
    <property type="nucleotide sequence ID" value="NZ_LT629740.1"/>
</dbReference>
<accession>A0A1H1QQ46</accession>
<dbReference type="AlphaFoldDB" id="A0A1H1QQ46"/>
<protein>
    <submittedName>
        <fullName evidence="2">Uncharacterized protein</fullName>
    </submittedName>
</protein>
<gene>
    <name evidence="2" type="ORF">SAMN05216490_0823</name>
</gene>
<keyword evidence="3" id="KW-1185">Reference proteome</keyword>
<proteinExistence type="predicted"/>
<keyword evidence="1" id="KW-0472">Membrane</keyword>